<sequence>MWTTSTSIANNSESTSNVNPTGKRFGSGELRATSVSSIGPAGSIVPKIQTRFGVQLLASQSSSNSTKQKFCLNYGLVAKIAVKIMAQFLLLFGLLLLLLWLNC</sequence>
<keyword evidence="2" id="KW-1133">Transmembrane helix</keyword>
<dbReference type="Proteomes" id="UP001630127">
    <property type="component" value="Unassembled WGS sequence"/>
</dbReference>
<gene>
    <name evidence="3" type="ORF">ACH5RR_012763</name>
</gene>
<keyword evidence="2" id="KW-0472">Membrane</keyword>
<feature type="region of interest" description="Disordered" evidence="1">
    <location>
        <begin position="1"/>
        <end position="28"/>
    </location>
</feature>
<proteinExistence type="predicted"/>
<organism evidence="3 4">
    <name type="scientific">Cinchona calisaya</name>
    <dbReference type="NCBI Taxonomy" id="153742"/>
    <lineage>
        <taxon>Eukaryota</taxon>
        <taxon>Viridiplantae</taxon>
        <taxon>Streptophyta</taxon>
        <taxon>Embryophyta</taxon>
        <taxon>Tracheophyta</taxon>
        <taxon>Spermatophyta</taxon>
        <taxon>Magnoliopsida</taxon>
        <taxon>eudicotyledons</taxon>
        <taxon>Gunneridae</taxon>
        <taxon>Pentapetalae</taxon>
        <taxon>asterids</taxon>
        <taxon>lamiids</taxon>
        <taxon>Gentianales</taxon>
        <taxon>Rubiaceae</taxon>
        <taxon>Cinchonoideae</taxon>
        <taxon>Cinchoneae</taxon>
        <taxon>Cinchona</taxon>
    </lineage>
</organism>
<accession>A0ABD3AC87</accession>
<evidence type="ECO:0000256" key="2">
    <source>
        <dbReference type="SAM" id="Phobius"/>
    </source>
</evidence>
<protein>
    <submittedName>
        <fullName evidence="3">Uncharacterized protein</fullName>
    </submittedName>
</protein>
<reference evidence="3 4" key="1">
    <citation type="submission" date="2024-11" db="EMBL/GenBank/DDBJ databases">
        <title>A near-complete genome assembly of Cinchona calisaya.</title>
        <authorList>
            <person name="Lian D.C."/>
            <person name="Zhao X.W."/>
            <person name="Wei L."/>
        </authorList>
    </citation>
    <scope>NUCLEOTIDE SEQUENCE [LARGE SCALE GENOMIC DNA]</scope>
    <source>
        <tissue evidence="3">Nenye</tissue>
    </source>
</reference>
<feature type="transmembrane region" description="Helical" evidence="2">
    <location>
        <begin position="80"/>
        <end position="101"/>
    </location>
</feature>
<evidence type="ECO:0000313" key="3">
    <source>
        <dbReference type="EMBL" id="KAL3528107.1"/>
    </source>
</evidence>
<evidence type="ECO:0000313" key="4">
    <source>
        <dbReference type="Proteomes" id="UP001630127"/>
    </source>
</evidence>
<comment type="caution">
    <text evidence="3">The sequence shown here is derived from an EMBL/GenBank/DDBJ whole genome shotgun (WGS) entry which is preliminary data.</text>
</comment>
<dbReference type="AlphaFoldDB" id="A0ABD3AC87"/>
<name>A0ABD3AC87_9GENT</name>
<keyword evidence="2" id="KW-0812">Transmembrane</keyword>
<keyword evidence="4" id="KW-1185">Reference proteome</keyword>
<feature type="compositionally biased region" description="Polar residues" evidence="1">
    <location>
        <begin position="1"/>
        <end position="20"/>
    </location>
</feature>
<dbReference type="EMBL" id="JBJUIK010000005">
    <property type="protein sequence ID" value="KAL3528107.1"/>
    <property type="molecule type" value="Genomic_DNA"/>
</dbReference>
<evidence type="ECO:0000256" key="1">
    <source>
        <dbReference type="SAM" id="MobiDB-lite"/>
    </source>
</evidence>